<dbReference type="InterPro" id="IPR046357">
    <property type="entry name" value="PPIase_dom_sf"/>
</dbReference>
<reference evidence="10" key="1">
    <citation type="journal article" date="2019" name="Int. J. Syst. Evol. Microbiol.">
        <title>The Global Catalogue of Microorganisms (GCM) 10K type strain sequencing project: providing services to taxonomists for standard genome sequencing and annotation.</title>
        <authorList>
            <consortium name="The Broad Institute Genomics Platform"/>
            <consortium name="The Broad Institute Genome Sequencing Center for Infectious Disease"/>
            <person name="Wu L."/>
            <person name="Ma J."/>
        </authorList>
    </citation>
    <scope>NUCLEOTIDE SEQUENCE [LARGE SCALE GENOMIC DNA]</scope>
    <source>
        <strain evidence="10">JCM 18326</strain>
    </source>
</reference>
<evidence type="ECO:0000256" key="7">
    <source>
        <dbReference type="SAM" id="SignalP"/>
    </source>
</evidence>
<evidence type="ECO:0000256" key="3">
    <source>
        <dbReference type="ARBA" id="ARBA00013194"/>
    </source>
</evidence>
<dbReference type="Proteomes" id="UP001500298">
    <property type="component" value="Unassembled WGS sequence"/>
</dbReference>
<dbReference type="PANTHER" id="PTHR43811">
    <property type="entry name" value="FKBP-TYPE PEPTIDYL-PROLYL CIS-TRANS ISOMERASE FKPA"/>
    <property type="match status" value="1"/>
</dbReference>
<keyword evidence="5 6" id="KW-0413">Isomerase</keyword>
<dbReference type="Gene3D" id="3.10.50.40">
    <property type="match status" value="2"/>
</dbReference>
<keyword evidence="7" id="KW-0732">Signal</keyword>
<protein>
    <recommendedName>
        <fullName evidence="3 6">peptidylprolyl isomerase</fullName>
        <ecNumber evidence="3 6">5.2.1.8</ecNumber>
    </recommendedName>
</protein>
<feature type="domain" description="PPIase FKBP-type" evidence="8">
    <location>
        <begin position="202"/>
        <end position="287"/>
    </location>
</feature>
<feature type="signal peptide" evidence="7">
    <location>
        <begin position="1"/>
        <end position="20"/>
    </location>
</feature>
<dbReference type="InterPro" id="IPR001179">
    <property type="entry name" value="PPIase_FKBP_dom"/>
</dbReference>
<gene>
    <name evidence="9" type="ORF">GCM10023331_32110</name>
</gene>
<evidence type="ECO:0000313" key="9">
    <source>
        <dbReference type="EMBL" id="GAA4844863.1"/>
    </source>
</evidence>
<evidence type="ECO:0000313" key="10">
    <source>
        <dbReference type="Proteomes" id="UP001500298"/>
    </source>
</evidence>
<accession>A0ABP9DK84</accession>
<dbReference type="PANTHER" id="PTHR43811:SF19">
    <property type="entry name" value="39 KDA FK506-BINDING NUCLEAR PROTEIN"/>
    <property type="match status" value="1"/>
</dbReference>
<dbReference type="EMBL" id="BAABJX010000052">
    <property type="protein sequence ID" value="GAA4844863.1"/>
    <property type="molecule type" value="Genomic_DNA"/>
</dbReference>
<dbReference type="PROSITE" id="PS50059">
    <property type="entry name" value="FKBP_PPIASE"/>
    <property type="match status" value="2"/>
</dbReference>
<comment type="similarity">
    <text evidence="2">Belongs to the FKBP-type PPIase family.</text>
</comment>
<dbReference type="SUPFAM" id="SSF54534">
    <property type="entry name" value="FKBP-like"/>
    <property type="match status" value="2"/>
</dbReference>
<sequence>MLNKKQAIIALAAMATTFTACNDADKLKTTKSGYKYYHKVNTKGEKPGVNDIVEFHFSVYNSNDSLLFASDRDAISAPRVALERSGSPYLKEIFRVGAKGDSLLFEEKSQTIFGPQIPPYTQPNEDIKLGVKIIDIMSPEEAEEKQKQQEEEMKAKIEEHKTLDDEEIAKYLKENNLEGTKTENGVYIVFDKKGDGPIPTNNEFIKVMLKGMTLDGKSLGKDPQEPVTFPIGRQQIRGLDEGFKQIPKGSQATIYVPSGLAFGPQRVSEDIGAFSILKFEVEMMDILNKEEYQAEQKALAEKRRLEQEAKVKEHVNIDDQLIQEYLKENNIDAQKTESGLYYVITEKGDGTKPTPGDTVDIHYTGTLLSGEKFDSSLDRGQPFSTVIGKGRVIKGWDEGVVLLPTGSKATFFIPSHLAYGSRGAGAMIKPFSVLKFDVELLGIKKQ</sequence>
<evidence type="ECO:0000256" key="2">
    <source>
        <dbReference type="ARBA" id="ARBA00006577"/>
    </source>
</evidence>
<evidence type="ECO:0000256" key="1">
    <source>
        <dbReference type="ARBA" id="ARBA00000971"/>
    </source>
</evidence>
<evidence type="ECO:0000256" key="5">
    <source>
        <dbReference type="ARBA" id="ARBA00023235"/>
    </source>
</evidence>
<organism evidence="9 10">
    <name type="scientific">Algivirga pacifica</name>
    <dbReference type="NCBI Taxonomy" id="1162670"/>
    <lineage>
        <taxon>Bacteria</taxon>
        <taxon>Pseudomonadati</taxon>
        <taxon>Bacteroidota</taxon>
        <taxon>Cytophagia</taxon>
        <taxon>Cytophagales</taxon>
        <taxon>Flammeovirgaceae</taxon>
        <taxon>Algivirga</taxon>
    </lineage>
</organism>
<comment type="catalytic activity">
    <reaction evidence="1 6">
        <text>[protein]-peptidylproline (omega=180) = [protein]-peptidylproline (omega=0)</text>
        <dbReference type="Rhea" id="RHEA:16237"/>
        <dbReference type="Rhea" id="RHEA-COMP:10747"/>
        <dbReference type="Rhea" id="RHEA-COMP:10748"/>
        <dbReference type="ChEBI" id="CHEBI:83833"/>
        <dbReference type="ChEBI" id="CHEBI:83834"/>
        <dbReference type="EC" id="5.2.1.8"/>
    </reaction>
</comment>
<feature type="domain" description="PPIase FKBP-type" evidence="8">
    <location>
        <begin position="356"/>
        <end position="444"/>
    </location>
</feature>
<evidence type="ECO:0000256" key="6">
    <source>
        <dbReference type="PROSITE-ProRule" id="PRU00277"/>
    </source>
</evidence>
<name>A0ABP9DK84_9BACT</name>
<dbReference type="PROSITE" id="PS51257">
    <property type="entry name" value="PROKAR_LIPOPROTEIN"/>
    <property type="match status" value="1"/>
</dbReference>
<dbReference type="EC" id="5.2.1.8" evidence="3 6"/>
<comment type="caution">
    <text evidence="9">The sequence shown here is derived from an EMBL/GenBank/DDBJ whole genome shotgun (WGS) entry which is preliminary data.</text>
</comment>
<keyword evidence="4 6" id="KW-0697">Rotamase</keyword>
<evidence type="ECO:0000256" key="4">
    <source>
        <dbReference type="ARBA" id="ARBA00023110"/>
    </source>
</evidence>
<evidence type="ECO:0000259" key="8">
    <source>
        <dbReference type="PROSITE" id="PS50059"/>
    </source>
</evidence>
<dbReference type="Pfam" id="PF00254">
    <property type="entry name" value="FKBP_C"/>
    <property type="match status" value="2"/>
</dbReference>
<dbReference type="RefSeq" id="WP_345373620.1">
    <property type="nucleotide sequence ID" value="NZ_BAABJX010000052.1"/>
</dbReference>
<feature type="chain" id="PRO_5045670558" description="peptidylprolyl isomerase" evidence="7">
    <location>
        <begin position="21"/>
        <end position="446"/>
    </location>
</feature>
<keyword evidence="10" id="KW-1185">Reference proteome</keyword>
<proteinExistence type="inferred from homology"/>